<evidence type="ECO:0000256" key="2">
    <source>
        <dbReference type="ARBA" id="ARBA00022963"/>
    </source>
</evidence>
<feature type="domain" description="PNPLA" evidence="5">
    <location>
        <begin position="4"/>
        <end position="170"/>
    </location>
</feature>
<dbReference type="Pfam" id="PF19890">
    <property type="entry name" value="DUF6363"/>
    <property type="match status" value="1"/>
</dbReference>
<name>A0ABR7MSC6_9FIRM</name>
<dbReference type="RefSeq" id="WP_022141623.1">
    <property type="nucleotide sequence ID" value="NZ_JACRSW010000001.1"/>
</dbReference>
<feature type="short sequence motif" description="DGA/G" evidence="4">
    <location>
        <begin position="157"/>
        <end position="159"/>
    </location>
</feature>
<protein>
    <submittedName>
        <fullName evidence="6">Patatin family protein</fullName>
    </submittedName>
</protein>
<feature type="active site" description="Proton acceptor" evidence="4">
    <location>
        <position position="157"/>
    </location>
</feature>
<sequence length="277" mass="31573">MAGVLFEGGSFRAVFSCGVMDALLEKEIYFPYCIGVSAGAADAASYISKQKGRNIRVFEKYRNDKRYVGKRNLIRQKSIFGIQFVFRDIPNKIDLFDMKTFSEYSGKFLITTTDAVTGKVKYFTQKDVDHNFDTICASCALPVAFPAIEVQGRKYYDGGLSNPIPIDKVLADGNDRALMVLTQPKGFQKECKRSDRTVARIIRHKYPMIAKALCERYKKYNESVKACEQLEKEGKGIIIRPDHALNSYEEDVSVLRQTYEEGYQKTIDQIDRIQKIL</sequence>
<dbReference type="SUPFAM" id="SSF52151">
    <property type="entry name" value="FabD/lysophospholipase-like"/>
    <property type="match status" value="1"/>
</dbReference>
<comment type="caution">
    <text evidence="4">Lacks conserved residue(s) required for the propagation of feature annotation.</text>
</comment>
<dbReference type="InterPro" id="IPR002641">
    <property type="entry name" value="PNPLA_dom"/>
</dbReference>
<evidence type="ECO:0000256" key="4">
    <source>
        <dbReference type="PROSITE-ProRule" id="PRU01161"/>
    </source>
</evidence>
<keyword evidence="7" id="KW-1185">Reference proteome</keyword>
<comment type="caution">
    <text evidence="6">The sequence shown here is derived from an EMBL/GenBank/DDBJ whole genome shotgun (WGS) entry which is preliminary data.</text>
</comment>
<reference evidence="6 7" key="1">
    <citation type="submission" date="2020-08" db="EMBL/GenBank/DDBJ databases">
        <title>Genome public.</title>
        <authorList>
            <person name="Liu C."/>
            <person name="Sun Q."/>
        </authorList>
    </citation>
    <scope>NUCLEOTIDE SEQUENCE [LARGE SCALE GENOMIC DNA]</scope>
    <source>
        <strain evidence="6 7">BX3</strain>
    </source>
</reference>
<evidence type="ECO:0000259" key="5">
    <source>
        <dbReference type="PROSITE" id="PS51635"/>
    </source>
</evidence>
<dbReference type="PROSITE" id="PS51635">
    <property type="entry name" value="PNPLA"/>
    <property type="match status" value="1"/>
</dbReference>
<dbReference type="InterPro" id="IPR016035">
    <property type="entry name" value="Acyl_Trfase/lysoPLipase"/>
</dbReference>
<dbReference type="InterPro" id="IPR037483">
    <property type="entry name" value="YjjU-like"/>
</dbReference>
<evidence type="ECO:0000256" key="3">
    <source>
        <dbReference type="ARBA" id="ARBA00023098"/>
    </source>
</evidence>
<dbReference type="Proteomes" id="UP000637513">
    <property type="component" value="Unassembled WGS sequence"/>
</dbReference>
<dbReference type="Gene3D" id="3.40.1090.10">
    <property type="entry name" value="Cytosolic phospholipase A2 catalytic domain"/>
    <property type="match status" value="2"/>
</dbReference>
<keyword evidence="3 4" id="KW-0443">Lipid metabolism</keyword>
<evidence type="ECO:0000313" key="6">
    <source>
        <dbReference type="EMBL" id="MBC8556148.1"/>
    </source>
</evidence>
<evidence type="ECO:0000256" key="1">
    <source>
        <dbReference type="ARBA" id="ARBA00022801"/>
    </source>
</evidence>
<keyword evidence="1 4" id="KW-0378">Hydrolase</keyword>
<dbReference type="InterPro" id="IPR045943">
    <property type="entry name" value="DUF6363"/>
</dbReference>
<organism evidence="6 7">
    <name type="scientific">Jutongia hominis</name>
    <dbReference type="NCBI Taxonomy" id="2763664"/>
    <lineage>
        <taxon>Bacteria</taxon>
        <taxon>Bacillati</taxon>
        <taxon>Bacillota</taxon>
        <taxon>Clostridia</taxon>
        <taxon>Lachnospirales</taxon>
        <taxon>Lachnospiraceae</taxon>
        <taxon>Jutongia</taxon>
    </lineage>
</organism>
<evidence type="ECO:0000313" key="7">
    <source>
        <dbReference type="Proteomes" id="UP000637513"/>
    </source>
</evidence>
<dbReference type="InterPro" id="IPR050301">
    <property type="entry name" value="NTE"/>
</dbReference>
<dbReference type="PANTHER" id="PTHR14226">
    <property type="entry name" value="NEUROPATHY TARGET ESTERASE/SWISS CHEESE D.MELANOGASTER"/>
    <property type="match status" value="1"/>
</dbReference>
<dbReference type="EMBL" id="JACRSW010000001">
    <property type="protein sequence ID" value="MBC8556148.1"/>
    <property type="molecule type" value="Genomic_DNA"/>
</dbReference>
<gene>
    <name evidence="6" type="ORF">H8700_00230</name>
</gene>
<feature type="active site" description="Nucleophile" evidence="4">
    <location>
        <position position="37"/>
    </location>
</feature>
<feature type="short sequence motif" description="GXSXG" evidence="4">
    <location>
        <begin position="35"/>
        <end position="39"/>
    </location>
</feature>
<dbReference type="Pfam" id="PF01734">
    <property type="entry name" value="Patatin"/>
    <property type="match status" value="1"/>
</dbReference>
<proteinExistence type="predicted"/>
<dbReference type="CDD" id="cd07208">
    <property type="entry name" value="Pat_hypo_Ecoli_yjju_like"/>
    <property type="match status" value="1"/>
</dbReference>
<accession>A0ABR7MSC6</accession>
<dbReference type="PANTHER" id="PTHR14226:SF25">
    <property type="entry name" value="PHOSPHOESTERASE"/>
    <property type="match status" value="1"/>
</dbReference>
<keyword evidence="2 4" id="KW-0442">Lipid degradation</keyword>